<dbReference type="EMBL" id="CAAALY010013804">
    <property type="protein sequence ID" value="VEL12115.1"/>
    <property type="molecule type" value="Genomic_DNA"/>
</dbReference>
<reference evidence="1" key="1">
    <citation type="submission" date="2018-11" db="EMBL/GenBank/DDBJ databases">
        <authorList>
            <consortium name="Pathogen Informatics"/>
        </authorList>
    </citation>
    <scope>NUCLEOTIDE SEQUENCE</scope>
</reference>
<protein>
    <submittedName>
        <fullName evidence="1">Uncharacterized protein</fullName>
    </submittedName>
</protein>
<gene>
    <name evidence="1" type="ORF">PXEA_LOCUS5555</name>
</gene>
<evidence type="ECO:0000313" key="2">
    <source>
        <dbReference type="Proteomes" id="UP000784294"/>
    </source>
</evidence>
<evidence type="ECO:0000313" key="1">
    <source>
        <dbReference type="EMBL" id="VEL12115.1"/>
    </source>
</evidence>
<dbReference type="AlphaFoldDB" id="A0A448WHV8"/>
<organism evidence="1 2">
    <name type="scientific">Protopolystoma xenopodis</name>
    <dbReference type="NCBI Taxonomy" id="117903"/>
    <lineage>
        <taxon>Eukaryota</taxon>
        <taxon>Metazoa</taxon>
        <taxon>Spiralia</taxon>
        <taxon>Lophotrochozoa</taxon>
        <taxon>Platyhelminthes</taxon>
        <taxon>Monogenea</taxon>
        <taxon>Polyopisthocotylea</taxon>
        <taxon>Polystomatidea</taxon>
        <taxon>Polystomatidae</taxon>
        <taxon>Protopolystoma</taxon>
    </lineage>
</organism>
<dbReference type="Proteomes" id="UP000784294">
    <property type="component" value="Unassembled WGS sequence"/>
</dbReference>
<name>A0A448WHV8_9PLAT</name>
<sequence length="348" mass="37571">MGGRAGGWLLVGVEGRAVLGQLGYCFLSLSLSRSLVLSFSPANADTLSCCLRLILLIRGQPLRHDIRCAGESVLLPSCLSLSSSRSVCFCCSLSCMFTCDPPMHARVFCVCLPVSVCWVSAEASARHFVCLLRIDFSKAVPILLAHESPRPPPLFQLVLSLPVSSAASPSPSPSPLVLTPRLHLFSACPLTSPCLHAYNRTGAQTYRPVCVALPHLHACQSARPVPKAALLILLAQSAVTSGPRLWRPTDQLNDDRRDARGSASSTLRKVVFPRVLLSPPQPPQLLLSLLLRCPFKAQSTCPRVSACPRVRLSACLCARRLWALVDWQLLRFLAPFRGPLVASSPAGV</sequence>
<keyword evidence="2" id="KW-1185">Reference proteome</keyword>
<comment type="caution">
    <text evidence="1">The sequence shown here is derived from an EMBL/GenBank/DDBJ whole genome shotgun (WGS) entry which is preliminary data.</text>
</comment>
<proteinExistence type="predicted"/>
<accession>A0A448WHV8</accession>